<evidence type="ECO:0000313" key="2">
    <source>
        <dbReference type="EMBL" id="RJF93164.1"/>
    </source>
</evidence>
<dbReference type="SUPFAM" id="SSF51126">
    <property type="entry name" value="Pectin lyase-like"/>
    <property type="match status" value="1"/>
</dbReference>
<keyword evidence="3" id="KW-1185">Reference proteome</keyword>
<gene>
    <name evidence="2" type="ORF">D3876_02020</name>
</gene>
<sequence>MEPLMRIQNTPKGNAMLQPQTTTRPHTRRLEHPLLASCAIGLALVALARAPQAHAQAFNGTVINQTGANVTTATAGRTDIQVTASRAVIDWAPTPTPGPGPIEFQAAARPAVPTDGAYFRGSGDFTILNRILPTGPDAGRAIALNGRVVSEIQFGSGPITTGGNVWFYSPGGIAIGANATFDVGSLLLSTLDVADADFLDANDNNYNFGFDPATIIGTSAVTIASGATINALNENSYVAMIAPRVVQGGNVNVNGTATYVAAEQTTINMAGGLFAIDITTGTTDANGIVHTGTTTGPGSLGGGDTHTVTLMAVPKNSAITMLVGGDLGYGAAGAGIINGTVELYAGYDLPDGSSPTADNGGFASDIVMSGGIDLSSDLTARASRDVSLVANSSGTAVSTGNVTLLADRNAIVTANALMTIAGGLSVVGNNAGLGGIARVAVGSDGASTGAFSVANDLEIDASVFGLGGSSSITAGTAEFLIDAGSASVGLSTFVEADAFTGPTDNDAIGGTARVAVTGGSVNLGDLTLSADARGSAIMFGTGAGTGGLAEIVQSGGTFTAASLRASANGNGGDHEMAPPGGGGVAGTGTGGIARVNSIGGTLRTGSIDLEAEGIGGFGAFSDANTASAGGAALGGTARLSITGGAVITDSVTIAASASGGRGGSSFEGAGAVGGAGVGGIAELIVSGGQLRPTDITMPMGAIRIDADGNGGNGGSTLVAGTPANGGVGLGGTARFSFTNFGFLIADNAEIWARGRGGRGGEFGYGAGQGADGGDGFGGGAFLDLAAGLTLGSLVIDASGFGGDGGFAQIGGAGGDGYGGISTNGGGANLDHSFGTLAVATVDVLSNGAGGAGGFSFDGRGGDGGSGTGGDTRVRVDSSQAFFTASDLVSSVAPEFRFTANGVGGAANYGNTASGPGAAGGDGGNGTGGTVSFDVLNGARLRAAGVMQISAEGIAADGALGAFGTTGGIGGAGGDAFGGTALVTIDGGIVDAIAPPAWTVSAAATGGAGGNGGDGSDPGNSGGTGGNGGTARAGNASFTANNADLSLSPSAMTVDAVGTGGNGGVGGNGVAAGNGGDGFGGIARFANADNGVAPVTPRNVGDVVLGSGGNGGLAGGAASGQGFAGRVEIANAPSSASGSINLASLDISNNGIVSAGSGVSVTSSGGALTVTNGASIDTDGSVAFSFSGNGRLSVGGTLLTTARGDISITHSGQPATPVDSISAASLRFSTPGNFNADAGSVLRSTSSILISANGNISAGNLFALNRISAYAGGNLSLGNAGVTAVVSPPFGGAPTNGVIDLLAGYGSNGFVPANLTLTGNISATGHISAQAGGDIVVASGANVISDNRITFRSGDDILVRAGALVRAAANPLPESGYGVSGPLDEPALLDFNAGAIAVTPTVPGNVAAIIVDGTIGAPDRAVTLTAGAIQADANAISSKNFYASLLGVPATGSPADNDGGQLRADCVAGNICLGALGASNIVRIGPESGSVDVPNRISLAGNIAGGDIVIRARDGIAFNGPAAINATDRLFVAVLNGDLTGSGGFTLSGDDIVNVYAGGNIVAPQGSIAAAGDLGLFAGGNLSLGTIDTGGLLRQIDADGAVTRPDGLTVAGSIAIANQFAVRGGDARLDAGSGIDVANALVGDGSDIAFTTTSGTVRLGAAGQPGLGNPANIALSGGTVALGALAASGDVTLNATGAVNGTDIDAGGALTVNAGGGTSFATLGAANGITIQSGGAVVVSTDITSPGAIRVTGTSLSLSALGDLTVADGQASAGNLSFNAGGALNAIVTRASGSIALGAGTNLAVGGADAGGNFTATAQGRTDFTGIVAANSVTVSSNDIGIGAGGQLGVIGRTATVSLTNSSAARQTHIGGADTSAGYSLSAIEIGRIFGDSIGVTAPRVATLSPTSVGSSRAPDVIVGAFTLTGRAGGTSGNLGSGALRIITPGKLRVNGAVQLTGLTTTNRFEINATDALEIDAATGMINLRDASNGLGGVLQLTSDDIIAASLQAIADVGAASTTDAIDDRLGRNDGAVSDDGYLSANRIEVNVLGGFYVQNSGASDDFADRRGFTVGTGGIDITTGSAATRIVINGQQSDGAGDFVAGADMIDLVNINGQTGLAVTGIDRRSTINGCLIANPICSGFVVPDALLSREVFESPVDPESADEALQQLFPLTLIELKEFEPFGFEPLIDEPVTGAGNDDLWLPGCDPSIEQCAAPPQQ</sequence>
<protein>
    <recommendedName>
        <fullName evidence="4">Filamentous hemagglutinin N-terminal domain-containing protein</fullName>
    </recommendedName>
</protein>
<feature type="region of interest" description="Disordered" evidence="1">
    <location>
        <begin position="569"/>
        <end position="588"/>
    </location>
</feature>
<dbReference type="EMBL" id="QYUM01000002">
    <property type="protein sequence ID" value="RJF93164.1"/>
    <property type="molecule type" value="Genomic_DNA"/>
</dbReference>
<proteinExistence type="predicted"/>
<feature type="region of interest" description="Disordered" evidence="1">
    <location>
        <begin position="1007"/>
        <end position="1032"/>
    </location>
</feature>
<dbReference type="InterPro" id="IPR011050">
    <property type="entry name" value="Pectin_lyase_fold/virulence"/>
</dbReference>
<evidence type="ECO:0008006" key="4">
    <source>
        <dbReference type="Google" id="ProtNLM"/>
    </source>
</evidence>
<dbReference type="Proteomes" id="UP000286100">
    <property type="component" value="Unassembled WGS sequence"/>
</dbReference>
<comment type="caution">
    <text evidence="2">The sequence shown here is derived from an EMBL/GenBank/DDBJ whole genome shotgun (WGS) entry which is preliminary data.</text>
</comment>
<feature type="compositionally biased region" description="Gly residues" evidence="1">
    <location>
        <begin position="1007"/>
        <end position="1030"/>
    </location>
</feature>
<reference evidence="2 3" key="1">
    <citation type="submission" date="2018-09" db="EMBL/GenBank/DDBJ databases">
        <authorList>
            <person name="Zhu H."/>
        </authorList>
    </citation>
    <scope>NUCLEOTIDE SEQUENCE [LARGE SCALE GENOMIC DNA]</scope>
    <source>
        <strain evidence="2 3">K2R01-6</strain>
    </source>
</reference>
<evidence type="ECO:0000313" key="3">
    <source>
        <dbReference type="Proteomes" id="UP000286100"/>
    </source>
</evidence>
<dbReference type="Gene3D" id="2.160.20.10">
    <property type="entry name" value="Single-stranded right-handed beta-helix, Pectin lyase-like"/>
    <property type="match status" value="1"/>
</dbReference>
<feature type="region of interest" description="Disordered" evidence="1">
    <location>
        <begin position="1"/>
        <end position="23"/>
    </location>
</feature>
<evidence type="ECO:0000256" key="1">
    <source>
        <dbReference type="SAM" id="MobiDB-lite"/>
    </source>
</evidence>
<dbReference type="InterPro" id="IPR012334">
    <property type="entry name" value="Pectin_lyas_fold"/>
</dbReference>
<feature type="compositionally biased region" description="Gly residues" evidence="1">
    <location>
        <begin position="579"/>
        <end position="588"/>
    </location>
</feature>
<accession>A0A418WPM5</accession>
<organism evidence="2 3">
    <name type="scientific">Sphingomonas cavernae</name>
    <dbReference type="NCBI Taxonomy" id="2320861"/>
    <lineage>
        <taxon>Bacteria</taxon>
        <taxon>Pseudomonadati</taxon>
        <taxon>Pseudomonadota</taxon>
        <taxon>Alphaproteobacteria</taxon>
        <taxon>Sphingomonadales</taxon>
        <taxon>Sphingomonadaceae</taxon>
        <taxon>Sphingomonas</taxon>
    </lineage>
</organism>
<name>A0A418WPM5_9SPHN</name>